<reference evidence="2 3" key="1">
    <citation type="journal article" date="2016" name="Nat. Commun.">
        <title>Thousands of microbial genomes shed light on interconnected biogeochemical processes in an aquifer system.</title>
        <authorList>
            <person name="Anantharaman K."/>
            <person name="Brown C.T."/>
            <person name="Hug L.A."/>
            <person name="Sharon I."/>
            <person name="Castelle C.J."/>
            <person name="Probst A.J."/>
            <person name="Thomas B.C."/>
            <person name="Singh A."/>
            <person name="Wilkins M.J."/>
            <person name="Karaoz U."/>
            <person name="Brodie E.L."/>
            <person name="Williams K.H."/>
            <person name="Hubbard S.S."/>
            <person name="Banfield J.F."/>
        </authorList>
    </citation>
    <scope>NUCLEOTIDE SEQUENCE [LARGE SCALE GENOMIC DNA]</scope>
</reference>
<organism evidence="2 3">
    <name type="scientific">Candidatus Roizmanbacteria bacterium RIFCSPLOWO2_02_FULL_36_11</name>
    <dbReference type="NCBI Taxonomy" id="1802071"/>
    <lineage>
        <taxon>Bacteria</taxon>
        <taxon>Candidatus Roizmaniibacteriota</taxon>
    </lineage>
</organism>
<evidence type="ECO:0000313" key="3">
    <source>
        <dbReference type="Proteomes" id="UP000177418"/>
    </source>
</evidence>
<proteinExistence type="predicted"/>
<dbReference type="EMBL" id="MGAV01000021">
    <property type="protein sequence ID" value="OGK53283.1"/>
    <property type="molecule type" value="Genomic_DNA"/>
</dbReference>
<dbReference type="Proteomes" id="UP000177418">
    <property type="component" value="Unassembled WGS sequence"/>
</dbReference>
<comment type="caution">
    <text evidence="2">The sequence shown here is derived from an EMBL/GenBank/DDBJ whole genome shotgun (WGS) entry which is preliminary data.</text>
</comment>
<sequence>MDDKNKDAKEEKTPEKVKEILDLEQSIKNYFDAIQAKKLEMTKQKDMVKDALLNDQTYFNHEEKIKEAKKIAEKTKSQIESTPAVITAKNEAKDLTAEIKEMQKNLSNYLLKYHQLSGQNRIAVHEGEEYDIVEEAKLVKSKRR</sequence>
<gene>
    <name evidence="2" type="ORF">A3H78_03180</name>
</gene>
<protein>
    <submittedName>
        <fullName evidence="2">Uncharacterized protein</fullName>
    </submittedName>
</protein>
<evidence type="ECO:0000313" key="2">
    <source>
        <dbReference type="EMBL" id="OGK53283.1"/>
    </source>
</evidence>
<dbReference type="AlphaFoldDB" id="A0A1F7JCE4"/>
<feature type="coiled-coil region" evidence="1">
    <location>
        <begin position="58"/>
        <end position="119"/>
    </location>
</feature>
<evidence type="ECO:0000256" key="1">
    <source>
        <dbReference type="SAM" id="Coils"/>
    </source>
</evidence>
<keyword evidence="1" id="KW-0175">Coiled coil</keyword>
<name>A0A1F7JCE4_9BACT</name>
<accession>A0A1F7JCE4</accession>